<dbReference type="RefSeq" id="WP_068621058.1">
    <property type="nucleotide sequence ID" value="NZ_FJNB01000002.1"/>
</dbReference>
<dbReference type="EMBL" id="FJNB01000002">
    <property type="protein sequence ID" value="CZQ85014.1"/>
    <property type="molecule type" value="Genomic_DNA"/>
</dbReference>
<sequence>MKNAENNRKVGKLQKDKLEAKEYVDARSNNLGEHMEKYSESLMGLVVSKKNLLSAAKAVRQNKGAAGVDGMTVHEVEAHIIEYYPQLRRKLLDGTYKPQPVRRVEIPKPNGGIRKLGLNFIKSPGRVCLLKILNRRVRNRTHGGVRGRSLKAPPTRLFSIRDQ</sequence>
<dbReference type="AlphaFoldDB" id="A0A143YC43"/>
<reference evidence="1 2" key="1">
    <citation type="submission" date="2016-02" db="EMBL/GenBank/DDBJ databases">
        <authorList>
            <person name="Wen L."/>
            <person name="He K."/>
            <person name="Yang H."/>
        </authorList>
    </citation>
    <scope>NUCLEOTIDE SEQUENCE [LARGE SCALE GENOMIC DNA]</scope>
    <source>
        <strain evidence="1">Trichococcus_R210</strain>
    </source>
</reference>
<dbReference type="Proteomes" id="UP000076878">
    <property type="component" value="Unassembled WGS sequence"/>
</dbReference>
<protein>
    <submittedName>
        <fullName evidence="1">Uncharacterized protein</fullName>
    </submittedName>
</protein>
<proteinExistence type="predicted"/>
<accession>A0A143YC43</accession>
<gene>
    <name evidence="1" type="ORF">TR210_418</name>
</gene>
<evidence type="ECO:0000313" key="1">
    <source>
        <dbReference type="EMBL" id="CZQ85014.1"/>
    </source>
</evidence>
<organism evidence="1 2">
    <name type="scientific">Trichococcus ilyis</name>
    <dbReference type="NCBI Taxonomy" id="640938"/>
    <lineage>
        <taxon>Bacteria</taxon>
        <taxon>Bacillati</taxon>
        <taxon>Bacillota</taxon>
        <taxon>Bacilli</taxon>
        <taxon>Lactobacillales</taxon>
        <taxon>Carnobacteriaceae</taxon>
        <taxon>Trichococcus</taxon>
    </lineage>
</organism>
<dbReference type="STRING" id="640938.TR210_418"/>
<name>A0A143YC43_9LACT</name>
<evidence type="ECO:0000313" key="2">
    <source>
        <dbReference type="Proteomes" id="UP000076878"/>
    </source>
</evidence>